<protein>
    <submittedName>
        <fullName evidence="2">Uncharacterized protein</fullName>
    </submittedName>
</protein>
<name>A0A699HJW1_TANCI</name>
<feature type="compositionally biased region" description="Polar residues" evidence="1">
    <location>
        <begin position="88"/>
        <end position="111"/>
    </location>
</feature>
<feature type="region of interest" description="Disordered" evidence="1">
    <location>
        <begin position="88"/>
        <end position="117"/>
    </location>
</feature>
<dbReference type="AlphaFoldDB" id="A0A699HJW1"/>
<reference evidence="2" key="1">
    <citation type="journal article" date="2019" name="Sci. Rep.">
        <title>Draft genome of Tanacetum cinerariifolium, the natural source of mosquito coil.</title>
        <authorList>
            <person name="Yamashiro T."/>
            <person name="Shiraishi A."/>
            <person name="Satake H."/>
            <person name="Nakayama K."/>
        </authorList>
    </citation>
    <scope>NUCLEOTIDE SEQUENCE</scope>
</reference>
<proteinExistence type="predicted"/>
<gene>
    <name evidence="2" type="ORF">Tci_382189</name>
</gene>
<sequence length="214" mass="23696">MVPDPGISLCNLWFGIKDLLDLLLDGWKLPDESHKQSHVNAISSKTVPSAFAIKSNNWAVGRNNQKFLFEHNGLNSLNFFDNDGNLSGKTKSSESNNDLGESNVDISSSKSQRPDVIPSDTVASDFDSYFIQQEAATFDEDNSTPIKENTFIQQESCTLGGSRTDHLGGIYTSEDISDNVNTLFDDVYEDEDVGLFGNIFVSKEFASMQNLKVY</sequence>
<evidence type="ECO:0000256" key="1">
    <source>
        <dbReference type="SAM" id="MobiDB-lite"/>
    </source>
</evidence>
<organism evidence="2">
    <name type="scientific">Tanacetum cinerariifolium</name>
    <name type="common">Dalmatian daisy</name>
    <name type="synonym">Chrysanthemum cinerariifolium</name>
    <dbReference type="NCBI Taxonomy" id="118510"/>
    <lineage>
        <taxon>Eukaryota</taxon>
        <taxon>Viridiplantae</taxon>
        <taxon>Streptophyta</taxon>
        <taxon>Embryophyta</taxon>
        <taxon>Tracheophyta</taxon>
        <taxon>Spermatophyta</taxon>
        <taxon>Magnoliopsida</taxon>
        <taxon>eudicotyledons</taxon>
        <taxon>Gunneridae</taxon>
        <taxon>Pentapetalae</taxon>
        <taxon>asterids</taxon>
        <taxon>campanulids</taxon>
        <taxon>Asterales</taxon>
        <taxon>Asteraceae</taxon>
        <taxon>Asteroideae</taxon>
        <taxon>Anthemideae</taxon>
        <taxon>Anthemidinae</taxon>
        <taxon>Tanacetum</taxon>
    </lineage>
</organism>
<comment type="caution">
    <text evidence="2">The sequence shown here is derived from an EMBL/GenBank/DDBJ whole genome shotgun (WGS) entry which is preliminary data.</text>
</comment>
<dbReference type="EMBL" id="BKCJ010151958">
    <property type="protein sequence ID" value="GEY10215.1"/>
    <property type="molecule type" value="Genomic_DNA"/>
</dbReference>
<accession>A0A699HJW1</accession>
<evidence type="ECO:0000313" key="2">
    <source>
        <dbReference type="EMBL" id="GEY10215.1"/>
    </source>
</evidence>